<evidence type="ECO:0000313" key="2">
    <source>
        <dbReference type="Proteomes" id="UP001367508"/>
    </source>
</evidence>
<dbReference type="EMBL" id="JAYMYQ010000001">
    <property type="protein sequence ID" value="KAK7359963.1"/>
    <property type="molecule type" value="Genomic_DNA"/>
</dbReference>
<dbReference type="AlphaFoldDB" id="A0AAN9MYH8"/>
<proteinExistence type="predicted"/>
<reference evidence="1 2" key="1">
    <citation type="submission" date="2024-01" db="EMBL/GenBank/DDBJ databases">
        <title>The genomes of 5 underutilized Papilionoideae crops provide insights into root nodulation and disease resistanc.</title>
        <authorList>
            <person name="Jiang F."/>
        </authorList>
    </citation>
    <scope>NUCLEOTIDE SEQUENCE [LARGE SCALE GENOMIC DNA]</scope>
    <source>
        <strain evidence="1">LVBAO_FW01</strain>
        <tissue evidence="1">Leaves</tissue>
    </source>
</reference>
<dbReference type="Proteomes" id="UP001367508">
    <property type="component" value="Unassembled WGS sequence"/>
</dbReference>
<evidence type="ECO:0000313" key="1">
    <source>
        <dbReference type="EMBL" id="KAK7359963.1"/>
    </source>
</evidence>
<sequence>MLNLISSHLIPYPKIVSSSSTHWWKSVLIHHHSPTPLHSFPHFPFLISSHFPLPSHNASPWLRRGYNNDTCINSVTVT</sequence>
<name>A0AAN9MYH8_CANGL</name>
<keyword evidence="2" id="KW-1185">Reference proteome</keyword>
<accession>A0AAN9MYH8</accession>
<comment type="caution">
    <text evidence="1">The sequence shown here is derived from an EMBL/GenBank/DDBJ whole genome shotgun (WGS) entry which is preliminary data.</text>
</comment>
<protein>
    <submittedName>
        <fullName evidence="1">Uncharacterized protein</fullName>
    </submittedName>
</protein>
<gene>
    <name evidence="1" type="ORF">VNO77_01932</name>
</gene>
<organism evidence="1 2">
    <name type="scientific">Canavalia gladiata</name>
    <name type="common">Sword bean</name>
    <name type="synonym">Dolichos gladiatus</name>
    <dbReference type="NCBI Taxonomy" id="3824"/>
    <lineage>
        <taxon>Eukaryota</taxon>
        <taxon>Viridiplantae</taxon>
        <taxon>Streptophyta</taxon>
        <taxon>Embryophyta</taxon>
        <taxon>Tracheophyta</taxon>
        <taxon>Spermatophyta</taxon>
        <taxon>Magnoliopsida</taxon>
        <taxon>eudicotyledons</taxon>
        <taxon>Gunneridae</taxon>
        <taxon>Pentapetalae</taxon>
        <taxon>rosids</taxon>
        <taxon>fabids</taxon>
        <taxon>Fabales</taxon>
        <taxon>Fabaceae</taxon>
        <taxon>Papilionoideae</taxon>
        <taxon>50 kb inversion clade</taxon>
        <taxon>NPAAA clade</taxon>
        <taxon>indigoferoid/millettioid clade</taxon>
        <taxon>Phaseoleae</taxon>
        <taxon>Canavalia</taxon>
    </lineage>
</organism>